<feature type="compositionally biased region" description="Gly residues" evidence="1">
    <location>
        <begin position="511"/>
        <end position="542"/>
    </location>
</feature>
<evidence type="ECO:0000256" key="1">
    <source>
        <dbReference type="SAM" id="MobiDB-lite"/>
    </source>
</evidence>
<dbReference type="EMBL" id="QWFX01000012">
    <property type="protein sequence ID" value="RIJ29293.1"/>
    <property type="molecule type" value="Genomic_DNA"/>
</dbReference>
<feature type="region of interest" description="Disordered" evidence="1">
    <location>
        <begin position="471"/>
        <end position="546"/>
    </location>
</feature>
<dbReference type="AlphaFoldDB" id="A0A399RF66"/>
<evidence type="ECO:0000313" key="2">
    <source>
        <dbReference type="EMBL" id="RIJ29293.1"/>
    </source>
</evidence>
<comment type="caution">
    <text evidence="2">The sequence shown here is derived from an EMBL/GenBank/DDBJ whole genome shotgun (WGS) entry which is preliminary data.</text>
</comment>
<organism evidence="2 3">
    <name type="scientific">Henriciella mobilis</name>
    <dbReference type="NCBI Taxonomy" id="2305467"/>
    <lineage>
        <taxon>Bacteria</taxon>
        <taxon>Pseudomonadati</taxon>
        <taxon>Pseudomonadota</taxon>
        <taxon>Alphaproteobacteria</taxon>
        <taxon>Hyphomonadales</taxon>
        <taxon>Hyphomonadaceae</taxon>
        <taxon>Henriciella</taxon>
    </lineage>
</organism>
<evidence type="ECO:0000313" key="3">
    <source>
        <dbReference type="Proteomes" id="UP000266385"/>
    </source>
</evidence>
<dbReference type="Proteomes" id="UP000266385">
    <property type="component" value="Unassembled WGS sequence"/>
</dbReference>
<gene>
    <name evidence="2" type="ORF">D1223_10125</name>
</gene>
<feature type="compositionally biased region" description="Basic and acidic residues" evidence="1">
    <location>
        <begin position="481"/>
        <end position="491"/>
    </location>
</feature>
<accession>A0A399RF66</accession>
<protein>
    <submittedName>
        <fullName evidence="2">Uncharacterized protein</fullName>
    </submittedName>
</protein>
<sequence length="646" mass="70413">MPRIEFIPNAARKTQGLTGSNVQQFRDDPYRSCARETGQNSNDARLKDSEACTPAVPVRLEYNLLSIAREDLPFADEAAETVSACLSESIRRCASRGGNPEKHPEVRFFRRAAETLSADVIQVLEIADFNTTGLTGPFDDPGSVFNSLVKADGDNNKQNADSGGSFGIGKNAAFAVSDLQTVLYSTLTEHEGVSAFACQARFQLISHERDGKPFSAEGYWGEANFYAITEPGGLPDWLVRSDRGTSIFAVGFRQDEQWAGRMALSIITNFLRAIMDGQMEFSIDSGRYRINRGTLAGYLKDSELEKIAEETGQRNALHRTRDIYSCFTSGVSETLTLPTGKTRGAQLRILVADDLEQPRSVLIVRNGMYITDNLRDFGDAFRTFSGTRPFVAVLEPGPDEDGRAFSEFLKRMENPEHDNFSAERLDDSREIREARAQVRKLAKTVREAIRSAAGVRESESTSLDELARYFQGDPQQAENAKANERDPERFRTGRARRTKARRPEPESTKGDTGGSGTSGGQSGGTGGGTGQGTGSGTGGAGTRGQAKEIAISGKRCRRQAPDAAFTHRIFFTPRASVTAAIRIDASGLTRPTRLTLANADKGRIARGLLVLDLVEGERQSVSLSFAEPYDGPVEFSSFSLEEGNAA</sequence>
<name>A0A399RF66_9PROT</name>
<reference evidence="2 3" key="1">
    <citation type="submission" date="2018-08" db="EMBL/GenBank/DDBJ databases">
        <title>Henriciella mobilis sp. nov., isolated from seawater.</title>
        <authorList>
            <person name="Cheng H."/>
            <person name="Wu Y.-H."/>
            <person name="Xu X.-W."/>
            <person name="Guo L.-L."/>
        </authorList>
    </citation>
    <scope>NUCLEOTIDE SEQUENCE [LARGE SCALE GENOMIC DNA]</scope>
    <source>
        <strain evidence="2 3">JN25</strain>
    </source>
</reference>
<keyword evidence="3" id="KW-1185">Reference proteome</keyword>
<proteinExistence type="predicted"/>